<reference evidence="4 5" key="1">
    <citation type="submission" date="2020-10" db="EMBL/GenBank/DDBJ databases">
        <title>Connecting structure to function with the recovery of over 1000 high-quality activated sludge metagenome-assembled genomes encoding full-length rRNA genes using long-read sequencing.</title>
        <authorList>
            <person name="Singleton C.M."/>
            <person name="Petriglieri F."/>
            <person name="Kristensen J.M."/>
            <person name="Kirkegaard R.H."/>
            <person name="Michaelsen T.Y."/>
            <person name="Andersen M.H."/>
            <person name="Karst S.M."/>
            <person name="Dueholm M.S."/>
            <person name="Nielsen P.H."/>
            <person name="Albertsen M."/>
        </authorList>
    </citation>
    <scope>NUCLEOTIDE SEQUENCE [LARGE SCALE GENOMIC DNA]</scope>
    <source>
        <strain evidence="4">Lyne_18-Q3-R50-59_MAXAC.006</strain>
    </source>
</reference>
<proteinExistence type="predicted"/>
<keyword evidence="2" id="KW-0812">Transmembrane</keyword>
<dbReference type="PROSITE" id="PS50076">
    <property type="entry name" value="DNAJ_2"/>
    <property type="match status" value="1"/>
</dbReference>
<feature type="region of interest" description="Disordered" evidence="1">
    <location>
        <begin position="183"/>
        <end position="207"/>
    </location>
</feature>
<dbReference type="Gene3D" id="1.10.287.110">
    <property type="entry name" value="DnaJ domain"/>
    <property type="match status" value="1"/>
</dbReference>
<name>A0A936NF76_9ACTN</name>
<evidence type="ECO:0000259" key="3">
    <source>
        <dbReference type="PROSITE" id="PS50076"/>
    </source>
</evidence>
<gene>
    <name evidence="4" type="ORF">IPN02_13800</name>
</gene>
<keyword evidence="2" id="KW-0472">Membrane</keyword>
<sequence>MLTVFLVAVGFRLAALTLPTDERRRVNRIAIQITLAAAALGIGVGLVTPLPPLVTMIVGSTAGAIAATAMILGQGASHRASNLSLTPGFSLSSLARRSGRLAGAHAGQATALGGALRDLLEQFEADFGPWGEGRLDPGQPSGGGQTSGRPKPISTPGDAPYRVLGVDRSDDRAAVRKRYLELVKRDHPDSYPTTGEQTPDQAQRQARAEANLKIITEAYRLIRVERGWS</sequence>
<protein>
    <submittedName>
        <fullName evidence="4">J domain-containing protein</fullName>
    </submittedName>
</protein>
<keyword evidence="2" id="KW-1133">Transmembrane helix</keyword>
<dbReference type="CDD" id="cd06257">
    <property type="entry name" value="DnaJ"/>
    <property type="match status" value="1"/>
</dbReference>
<feature type="transmembrane region" description="Helical" evidence="2">
    <location>
        <begin position="53"/>
        <end position="73"/>
    </location>
</feature>
<dbReference type="SUPFAM" id="SSF46565">
    <property type="entry name" value="Chaperone J-domain"/>
    <property type="match status" value="1"/>
</dbReference>
<dbReference type="InterPro" id="IPR001623">
    <property type="entry name" value="DnaJ_domain"/>
</dbReference>
<accession>A0A936NF76</accession>
<feature type="domain" description="J" evidence="3">
    <location>
        <begin position="159"/>
        <end position="227"/>
    </location>
</feature>
<comment type="caution">
    <text evidence="4">The sequence shown here is derived from an EMBL/GenBank/DDBJ whole genome shotgun (WGS) entry which is preliminary data.</text>
</comment>
<dbReference type="SMART" id="SM00271">
    <property type="entry name" value="DnaJ"/>
    <property type="match status" value="1"/>
</dbReference>
<evidence type="ECO:0000313" key="5">
    <source>
        <dbReference type="Proteomes" id="UP000727993"/>
    </source>
</evidence>
<evidence type="ECO:0000256" key="2">
    <source>
        <dbReference type="SAM" id="Phobius"/>
    </source>
</evidence>
<dbReference type="InterPro" id="IPR036869">
    <property type="entry name" value="J_dom_sf"/>
</dbReference>
<feature type="compositionally biased region" description="Polar residues" evidence="1">
    <location>
        <begin position="191"/>
        <end position="204"/>
    </location>
</feature>
<evidence type="ECO:0000313" key="4">
    <source>
        <dbReference type="EMBL" id="MBK9297876.1"/>
    </source>
</evidence>
<evidence type="ECO:0000256" key="1">
    <source>
        <dbReference type="SAM" id="MobiDB-lite"/>
    </source>
</evidence>
<feature type="transmembrane region" description="Helical" evidence="2">
    <location>
        <begin position="29"/>
        <end position="47"/>
    </location>
</feature>
<dbReference type="EMBL" id="JADJZA010000007">
    <property type="protein sequence ID" value="MBK9297876.1"/>
    <property type="molecule type" value="Genomic_DNA"/>
</dbReference>
<dbReference type="PRINTS" id="PR00625">
    <property type="entry name" value="JDOMAIN"/>
</dbReference>
<organism evidence="4 5">
    <name type="scientific">Candidatus Neomicrothrix subdominans</name>
    <dbReference type="NCBI Taxonomy" id="2954438"/>
    <lineage>
        <taxon>Bacteria</taxon>
        <taxon>Bacillati</taxon>
        <taxon>Actinomycetota</taxon>
        <taxon>Acidimicrobiia</taxon>
        <taxon>Acidimicrobiales</taxon>
        <taxon>Microthrixaceae</taxon>
        <taxon>Candidatus Neomicrothrix</taxon>
    </lineage>
</organism>
<dbReference type="Proteomes" id="UP000727993">
    <property type="component" value="Unassembled WGS sequence"/>
</dbReference>
<feature type="region of interest" description="Disordered" evidence="1">
    <location>
        <begin position="129"/>
        <end position="164"/>
    </location>
</feature>
<dbReference type="AlphaFoldDB" id="A0A936NF76"/>